<organism evidence="1 2">
    <name type="scientific">Hyalomma asiaticum</name>
    <name type="common">Tick</name>
    <dbReference type="NCBI Taxonomy" id="266040"/>
    <lineage>
        <taxon>Eukaryota</taxon>
        <taxon>Metazoa</taxon>
        <taxon>Ecdysozoa</taxon>
        <taxon>Arthropoda</taxon>
        <taxon>Chelicerata</taxon>
        <taxon>Arachnida</taxon>
        <taxon>Acari</taxon>
        <taxon>Parasitiformes</taxon>
        <taxon>Ixodida</taxon>
        <taxon>Ixodoidea</taxon>
        <taxon>Ixodidae</taxon>
        <taxon>Hyalomminae</taxon>
        <taxon>Hyalomma</taxon>
    </lineage>
</organism>
<gene>
    <name evidence="1" type="ORF">HPB50_016510</name>
</gene>
<protein>
    <submittedName>
        <fullName evidence="1">Uncharacterized protein</fullName>
    </submittedName>
</protein>
<keyword evidence="2" id="KW-1185">Reference proteome</keyword>
<sequence length="121" mass="13164">MEAMRMRHVPAAQFIAVIRKSAVGQRRRQMKSSDAEGALHRRLFDGDSAGERPVSAARGDGGKGNTKFALPRQTAAAARRISRLPCPFSPCRREKFTVIAAYTAAIEQKNKKSNPATPSAV</sequence>
<proteinExistence type="predicted"/>
<comment type="caution">
    <text evidence="1">The sequence shown here is derived from an EMBL/GenBank/DDBJ whole genome shotgun (WGS) entry which is preliminary data.</text>
</comment>
<evidence type="ECO:0000313" key="1">
    <source>
        <dbReference type="EMBL" id="KAH6939202.1"/>
    </source>
</evidence>
<dbReference type="Proteomes" id="UP000821845">
    <property type="component" value="Chromosome 2"/>
</dbReference>
<reference evidence="1" key="1">
    <citation type="submission" date="2020-05" db="EMBL/GenBank/DDBJ databases">
        <title>Large-scale comparative analyses of tick genomes elucidate their genetic diversity and vector capacities.</title>
        <authorList>
            <person name="Jia N."/>
            <person name="Wang J."/>
            <person name="Shi W."/>
            <person name="Du L."/>
            <person name="Sun Y."/>
            <person name="Zhan W."/>
            <person name="Jiang J."/>
            <person name="Wang Q."/>
            <person name="Zhang B."/>
            <person name="Ji P."/>
            <person name="Sakyi L.B."/>
            <person name="Cui X."/>
            <person name="Yuan T."/>
            <person name="Jiang B."/>
            <person name="Yang W."/>
            <person name="Lam T.T.-Y."/>
            <person name="Chang Q."/>
            <person name="Ding S."/>
            <person name="Wang X."/>
            <person name="Zhu J."/>
            <person name="Ruan X."/>
            <person name="Zhao L."/>
            <person name="Wei J."/>
            <person name="Que T."/>
            <person name="Du C."/>
            <person name="Cheng J."/>
            <person name="Dai P."/>
            <person name="Han X."/>
            <person name="Huang E."/>
            <person name="Gao Y."/>
            <person name="Liu J."/>
            <person name="Shao H."/>
            <person name="Ye R."/>
            <person name="Li L."/>
            <person name="Wei W."/>
            <person name="Wang X."/>
            <person name="Wang C."/>
            <person name="Yang T."/>
            <person name="Huo Q."/>
            <person name="Li W."/>
            <person name="Guo W."/>
            <person name="Chen H."/>
            <person name="Zhou L."/>
            <person name="Ni X."/>
            <person name="Tian J."/>
            <person name="Zhou Y."/>
            <person name="Sheng Y."/>
            <person name="Liu T."/>
            <person name="Pan Y."/>
            <person name="Xia L."/>
            <person name="Li J."/>
            <person name="Zhao F."/>
            <person name="Cao W."/>
        </authorList>
    </citation>
    <scope>NUCLEOTIDE SEQUENCE</scope>
    <source>
        <strain evidence="1">Hyas-2018</strain>
    </source>
</reference>
<dbReference type="EMBL" id="CM023482">
    <property type="protein sequence ID" value="KAH6939202.1"/>
    <property type="molecule type" value="Genomic_DNA"/>
</dbReference>
<name>A0ACB7T1C7_HYAAI</name>
<evidence type="ECO:0000313" key="2">
    <source>
        <dbReference type="Proteomes" id="UP000821845"/>
    </source>
</evidence>
<accession>A0ACB7T1C7</accession>